<dbReference type="Proteomes" id="UP001605036">
    <property type="component" value="Unassembled WGS sequence"/>
</dbReference>
<protein>
    <recommendedName>
        <fullName evidence="2">DUF8206 domain-containing protein</fullName>
    </recommendedName>
</protein>
<name>A0ABD1XKZ5_9MARC</name>
<dbReference type="InterPro" id="IPR027417">
    <property type="entry name" value="P-loop_NTPase"/>
</dbReference>
<gene>
    <name evidence="3" type="ORF">R1flu_028190</name>
</gene>
<feature type="domain" description="DUF8206" evidence="2">
    <location>
        <begin position="360"/>
        <end position="426"/>
    </location>
</feature>
<dbReference type="Gene3D" id="3.40.50.300">
    <property type="entry name" value="P-loop containing nucleotide triphosphate hydrolases"/>
    <property type="match status" value="1"/>
</dbReference>
<dbReference type="PANTHER" id="PTHR32046">
    <property type="entry name" value="G DOMAIN-CONTAINING PROTEIN"/>
    <property type="match status" value="1"/>
</dbReference>
<feature type="coiled-coil region" evidence="1">
    <location>
        <begin position="507"/>
        <end position="547"/>
    </location>
</feature>
<evidence type="ECO:0000313" key="3">
    <source>
        <dbReference type="EMBL" id="KAL2609617.1"/>
    </source>
</evidence>
<keyword evidence="4" id="KW-1185">Reference proteome</keyword>
<keyword evidence="1" id="KW-0175">Coiled coil</keyword>
<evidence type="ECO:0000313" key="4">
    <source>
        <dbReference type="Proteomes" id="UP001605036"/>
    </source>
</evidence>
<accession>A0ABD1XKZ5</accession>
<dbReference type="SUPFAM" id="SSF52540">
    <property type="entry name" value="P-loop containing nucleoside triphosphate hydrolases"/>
    <property type="match status" value="1"/>
</dbReference>
<dbReference type="InterPro" id="IPR058519">
    <property type="entry name" value="DUF8206"/>
</dbReference>
<dbReference type="Pfam" id="PF26633">
    <property type="entry name" value="DUF8206"/>
    <property type="match status" value="1"/>
</dbReference>
<dbReference type="EMBL" id="JBHFFA010000008">
    <property type="protein sequence ID" value="KAL2609617.1"/>
    <property type="molecule type" value="Genomic_DNA"/>
</dbReference>
<dbReference type="AlphaFoldDB" id="A0ABD1XKZ5"/>
<dbReference type="PANTHER" id="PTHR32046:SF11">
    <property type="entry name" value="IMMUNE-ASSOCIATED NUCLEOTIDE-BINDING PROTEIN 10-LIKE"/>
    <property type="match status" value="1"/>
</dbReference>
<dbReference type="InterPro" id="IPR025662">
    <property type="entry name" value="Sigma_54_int_dom_ATP-bd_1"/>
</dbReference>
<organism evidence="3 4">
    <name type="scientific">Riccia fluitans</name>
    <dbReference type="NCBI Taxonomy" id="41844"/>
    <lineage>
        <taxon>Eukaryota</taxon>
        <taxon>Viridiplantae</taxon>
        <taxon>Streptophyta</taxon>
        <taxon>Embryophyta</taxon>
        <taxon>Marchantiophyta</taxon>
        <taxon>Marchantiopsida</taxon>
        <taxon>Marchantiidae</taxon>
        <taxon>Marchantiales</taxon>
        <taxon>Ricciaceae</taxon>
        <taxon>Riccia</taxon>
    </lineage>
</organism>
<evidence type="ECO:0000256" key="1">
    <source>
        <dbReference type="SAM" id="Coils"/>
    </source>
</evidence>
<dbReference type="PROSITE" id="PS00675">
    <property type="entry name" value="SIGMA54_INTERACT_1"/>
    <property type="match status" value="1"/>
</dbReference>
<evidence type="ECO:0000259" key="2">
    <source>
        <dbReference type="Pfam" id="PF26633"/>
    </source>
</evidence>
<sequence>MRRSASSVSRRRNSITCFEGGNMADSEEQVINLLILGQTGVGKSTFINAFFNYLTYDSLEDALAGGVKVAIPCVVVKRDGYDEEEFRVGENIQTGEEEDLEGTLAGASATQICKSHVFKLKDNSMTVRLIDTPGVGDTRGFQQDKENFKNILTTMTQYEYIHGICILLKPDESRLNTYLGFCLSELLTYFHKSAVDNFAFCFTNCRYTDFKLGMTLRPLQKLLKSLKDTTGVEIPINEQTLYFFDNEVFPSLAARSQGFDLNTDMNDLERSWDKSVEQMTRLLKRFSTIAPHKTEASVSINEVKQIVRNLEEPLSIITQNIGLQQKYEEEQLKTIQQFDEEISDAQKLLMTSRKVEFLPLDHWRVVCTNPPCVEIVQTNGLPRFNYPTLCHAICKDMNVRFCSVMTLQGKCTKCKHDYKKHRQINFETVVKYVENREMREAIGKGMSNKALKELALQSTKKSLEQWTHEKEIIDETAVQFAAFLKSSTITPFNEYVIEYLELSIADLRNTDEDVEKVEQAERDLENLREEKTRYESFLQKVERMEEITVENIRNALARLFKLPNTGKHFEPLAQIKDSAESKELRESLYEVSKFGIHNKGASSYVGADILNKLLSQCWSMKKTSSSLADKMQKC</sequence>
<proteinExistence type="predicted"/>
<comment type="caution">
    <text evidence="3">The sequence shown here is derived from an EMBL/GenBank/DDBJ whole genome shotgun (WGS) entry which is preliminary data.</text>
</comment>
<reference evidence="3 4" key="1">
    <citation type="submission" date="2024-09" db="EMBL/GenBank/DDBJ databases">
        <title>Chromosome-scale assembly of Riccia fluitans.</title>
        <authorList>
            <person name="Paukszto L."/>
            <person name="Sawicki J."/>
            <person name="Karawczyk K."/>
            <person name="Piernik-Szablinska J."/>
            <person name="Szczecinska M."/>
            <person name="Mazdziarz M."/>
        </authorList>
    </citation>
    <scope>NUCLEOTIDE SEQUENCE [LARGE SCALE GENOMIC DNA]</scope>
    <source>
        <strain evidence="3">Rf_01</strain>
        <tissue evidence="3">Aerial parts of the thallus</tissue>
    </source>
</reference>